<keyword evidence="4" id="KW-1185">Reference proteome</keyword>
<evidence type="ECO:0000313" key="4">
    <source>
        <dbReference type="Proteomes" id="UP000267128"/>
    </source>
</evidence>
<dbReference type="SUPFAM" id="SSF54593">
    <property type="entry name" value="Glyoxalase/Bleomycin resistance protein/Dihydroxybiphenyl dioxygenase"/>
    <property type="match status" value="1"/>
</dbReference>
<accession>A0A3N0C946</accession>
<dbReference type="Proteomes" id="UP000267128">
    <property type="component" value="Unassembled WGS sequence"/>
</dbReference>
<proteinExistence type="predicted"/>
<dbReference type="OrthoDB" id="2453533at2"/>
<feature type="domain" description="VOC" evidence="2">
    <location>
        <begin position="3"/>
        <end position="111"/>
    </location>
</feature>
<evidence type="ECO:0000259" key="2">
    <source>
        <dbReference type="PROSITE" id="PS51819"/>
    </source>
</evidence>
<sequence>MAGDLFAGISVRDYPKALEWYERLLGEPPSFSPNDTESVWGVNEHAWVYVEHRPAHAGHALVTIFVDDIEARVTAIAGRGIEPVERETYENGVQKATYRDPEGNEIGFGGQTT</sequence>
<dbReference type="CDD" id="cd06587">
    <property type="entry name" value="VOC"/>
    <property type="match status" value="1"/>
</dbReference>
<reference evidence="3 4" key="1">
    <citation type="submission" date="2018-11" db="EMBL/GenBank/DDBJ databases">
        <authorList>
            <person name="Li F."/>
        </authorList>
    </citation>
    <scope>NUCLEOTIDE SEQUENCE [LARGE SCALE GENOMIC DNA]</scope>
    <source>
        <strain evidence="3 4">Gsoil 097</strain>
    </source>
</reference>
<dbReference type="Pfam" id="PF00903">
    <property type="entry name" value="Glyoxalase"/>
    <property type="match status" value="1"/>
</dbReference>
<dbReference type="InterPro" id="IPR029068">
    <property type="entry name" value="Glyas_Bleomycin-R_OHBP_Dase"/>
</dbReference>
<name>A0A3N0C946_9ACTN</name>
<dbReference type="InterPro" id="IPR004360">
    <property type="entry name" value="Glyas_Fos-R_dOase_dom"/>
</dbReference>
<gene>
    <name evidence="3" type="ORF">EFK50_21610</name>
</gene>
<dbReference type="InterPro" id="IPR037523">
    <property type="entry name" value="VOC_core"/>
</dbReference>
<dbReference type="AlphaFoldDB" id="A0A3N0C946"/>
<comment type="caution">
    <text evidence="3">The sequence shown here is derived from an EMBL/GenBank/DDBJ whole genome shotgun (WGS) entry which is preliminary data.</text>
</comment>
<dbReference type="PROSITE" id="PS51819">
    <property type="entry name" value="VOC"/>
    <property type="match status" value="1"/>
</dbReference>
<feature type="region of interest" description="Disordered" evidence="1">
    <location>
        <begin position="94"/>
        <end position="113"/>
    </location>
</feature>
<dbReference type="Gene3D" id="3.10.180.10">
    <property type="entry name" value="2,3-Dihydroxybiphenyl 1,2-Dioxygenase, domain 1"/>
    <property type="match status" value="1"/>
</dbReference>
<organism evidence="3 4">
    <name type="scientific">Nocardioides marmoriginsengisoli</name>
    <dbReference type="NCBI Taxonomy" id="661483"/>
    <lineage>
        <taxon>Bacteria</taxon>
        <taxon>Bacillati</taxon>
        <taxon>Actinomycetota</taxon>
        <taxon>Actinomycetes</taxon>
        <taxon>Propionibacteriales</taxon>
        <taxon>Nocardioidaceae</taxon>
        <taxon>Nocardioides</taxon>
    </lineage>
</organism>
<protein>
    <submittedName>
        <fullName evidence="3">VOC family protein</fullName>
    </submittedName>
</protein>
<dbReference type="RefSeq" id="WP_123229689.1">
    <property type="nucleotide sequence ID" value="NZ_RJSE01000016.1"/>
</dbReference>
<evidence type="ECO:0000313" key="3">
    <source>
        <dbReference type="EMBL" id="RNL59987.1"/>
    </source>
</evidence>
<evidence type="ECO:0000256" key="1">
    <source>
        <dbReference type="SAM" id="MobiDB-lite"/>
    </source>
</evidence>
<dbReference type="EMBL" id="RJSE01000016">
    <property type="protein sequence ID" value="RNL59987.1"/>
    <property type="molecule type" value="Genomic_DNA"/>
</dbReference>